<evidence type="ECO:0000259" key="5">
    <source>
        <dbReference type="PROSITE" id="PS51017"/>
    </source>
</evidence>
<proteinExistence type="predicted"/>
<dbReference type="AlphaFoldDB" id="A0A8I6W5J6"/>
<dbReference type="EnsemblPlants" id="HORVU.MOREX.r3.1HG0041150.1">
    <property type="protein sequence ID" value="HORVU.MOREX.r3.1HG0041150.1"/>
    <property type="gene ID" value="HORVU.MOREX.r3.1HG0041150"/>
</dbReference>
<evidence type="ECO:0000313" key="6">
    <source>
        <dbReference type="EnsemblPlants" id="HORVU.MOREX.r3.1HG0041150.1"/>
    </source>
</evidence>
<dbReference type="InterPro" id="IPR045281">
    <property type="entry name" value="CONSTANS-like"/>
</dbReference>
<dbReference type="PROSITE" id="PS51017">
    <property type="entry name" value="CCT"/>
    <property type="match status" value="1"/>
</dbReference>
<dbReference type="PANTHER" id="PTHR31319:SF110">
    <property type="entry name" value="CCT MOTIF FAMILY PROTEIN"/>
    <property type="match status" value="1"/>
</dbReference>
<evidence type="ECO:0000313" key="7">
    <source>
        <dbReference type="Proteomes" id="UP000011116"/>
    </source>
</evidence>
<accession>A0A8I6W5J6</accession>
<feature type="region of interest" description="Disordered" evidence="4">
    <location>
        <begin position="262"/>
        <end position="287"/>
    </location>
</feature>
<keyword evidence="2 3" id="KW-0539">Nucleus</keyword>
<evidence type="ECO:0000256" key="4">
    <source>
        <dbReference type="SAM" id="MobiDB-lite"/>
    </source>
</evidence>
<name>A0A8I6W5J6_HORVV</name>
<feature type="domain" description="CCT" evidence="5">
    <location>
        <begin position="300"/>
        <end position="342"/>
    </location>
</feature>
<evidence type="ECO:0000256" key="1">
    <source>
        <dbReference type="ARBA" id="ARBA00004123"/>
    </source>
</evidence>
<dbReference type="Pfam" id="PF06203">
    <property type="entry name" value="CCT"/>
    <property type="match status" value="1"/>
</dbReference>
<keyword evidence="7" id="KW-1185">Reference proteome</keyword>
<protein>
    <recommendedName>
        <fullName evidence="5">CCT domain-containing protein</fullName>
    </recommendedName>
</protein>
<dbReference type="Proteomes" id="UP000011116">
    <property type="component" value="Chromosome 1H"/>
</dbReference>
<dbReference type="PANTHER" id="PTHR31319">
    <property type="entry name" value="ZINC FINGER PROTEIN CONSTANS-LIKE 4"/>
    <property type="match status" value="1"/>
</dbReference>
<dbReference type="SMR" id="A0A8I6W5J6"/>
<evidence type="ECO:0000256" key="3">
    <source>
        <dbReference type="PROSITE-ProRule" id="PRU00357"/>
    </source>
</evidence>
<evidence type="ECO:0000256" key="2">
    <source>
        <dbReference type="ARBA" id="ARBA00023242"/>
    </source>
</evidence>
<dbReference type="GO" id="GO:0009909">
    <property type="term" value="P:regulation of flower development"/>
    <property type="evidence" value="ECO:0000318"/>
    <property type="project" value="GO_Central"/>
</dbReference>
<dbReference type="Gramene" id="HORVU.MOREX.r3.1HG0041150.1">
    <property type="protein sequence ID" value="HORVU.MOREX.r3.1HG0041150.1"/>
    <property type="gene ID" value="HORVU.MOREX.r3.1HG0041150"/>
</dbReference>
<dbReference type="InterPro" id="IPR010402">
    <property type="entry name" value="CCT_domain"/>
</dbReference>
<reference evidence="7" key="1">
    <citation type="journal article" date="2012" name="Nature">
        <title>A physical, genetic and functional sequence assembly of the barley genome.</title>
        <authorList>
            <consortium name="The International Barley Genome Sequencing Consortium"/>
            <person name="Mayer K.F."/>
            <person name="Waugh R."/>
            <person name="Brown J.W."/>
            <person name="Schulman A."/>
            <person name="Langridge P."/>
            <person name="Platzer M."/>
            <person name="Fincher G.B."/>
            <person name="Muehlbauer G.J."/>
            <person name="Sato K."/>
            <person name="Close T.J."/>
            <person name="Wise R.P."/>
            <person name="Stein N."/>
        </authorList>
    </citation>
    <scope>NUCLEOTIDE SEQUENCE [LARGE SCALE GENOMIC DNA]</scope>
    <source>
        <strain evidence="7">cv. Morex</strain>
    </source>
</reference>
<dbReference type="GO" id="GO:0005634">
    <property type="term" value="C:nucleus"/>
    <property type="evidence" value="ECO:0000318"/>
    <property type="project" value="GO_Central"/>
</dbReference>
<reference evidence="6" key="2">
    <citation type="submission" date="2020-10" db="EMBL/GenBank/DDBJ databases">
        <authorList>
            <person name="Scholz U."/>
            <person name="Mascher M."/>
            <person name="Fiebig A."/>
        </authorList>
    </citation>
    <scope>NUCLEOTIDE SEQUENCE [LARGE SCALE GENOMIC DNA]</scope>
    <source>
        <strain evidence="6">cv. Morex</strain>
    </source>
</reference>
<comment type="subcellular location">
    <subcellularLocation>
        <location evidence="1 3">Nucleus</location>
    </subcellularLocation>
</comment>
<reference evidence="6" key="3">
    <citation type="submission" date="2022-01" db="UniProtKB">
        <authorList>
            <consortium name="EnsemblPlants"/>
        </authorList>
    </citation>
    <scope>IDENTIFICATION</scope>
    <source>
        <strain evidence="6">subsp. vulgare</strain>
    </source>
</reference>
<sequence>MLDDDQSFAEGISSPIAAHILDFCDDGSGGGDLFGAVNAASDVFAASSEDASSSSTATPPLYSHGDNMSSGAAAATTTATFSPMPSLDSTLSALLEEDQPPGPDAELLLPIDYAFAAAAAGTDETQTEQQQFGQMVLPVVAAAEHHPHPALQTQMSSTASDLMQLTSGYTDECFAAALAGGFMGLDETLCNQQPGAMLPGAADATQGCYAAQGGFFGGGGCTGTVMSMMLGMDEMGEYQRMMEGGALVDADSAGQMAFPSAAEMQSMGGSGSPGRLPAAGETSSLEDTSFKAARLSVEERKEKIHRYIKKRNERNFSKKIKYACRKTLADSRPRVRGRFAKNDEYCEASTAIGSQNHEEYEQMPGVKGEDMLDPDALAHISGMSSYMYNHTVESWI</sequence>
<dbReference type="Gramene" id="HORVU.MOREX.r2.1HG0031990.1">
    <property type="protein sequence ID" value="HORVU.MOREX.r2.1HG0031990.1"/>
    <property type="gene ID" value="HORVU.MOREX.r2.1HG0031990"/>
</dbReference>
<organism evidence="6 7">
    <name type="scientific">Hordeum vulgare subsp. vulgare</name>
    <name type="common">Domesticated barley</name>
    <dbReference type="NCBI Taxonomy" id="112509"/>
    <lineage>
        <taxon>Eukaryota</taxon>
        <taxon>Viridiplantae</taxon>
        <taxon>Streptophyta</taxon>
        <taxon>Embryophyta</taxon>
        <taxon>Tracheophyta</taxon>
        <taxon>Spermatophyta</taxon>
        <taxon>Magnoliopsida</taxon>
        <taxon>Liliopsida</taxon>
        <taxon>Poales</taxon>
        <taxon>Poaceae</taxon>
        <taxon>BOP clade</taxon>
        <taxon>Pooideae</taxon>
        <taxon>Triticodae</taxon>
        <taxon>Triticeae</taxon>
        <taxon>Hordeinae</taxon>
        <taxon>Hordeum</taxon>
    </lineage>
</organism>